<accession>A0AAV5J2M8</accession>
<keyword evidence="2" id="KW-1185">Reference proteome</keyword>
<evidence type="ECO:0000313" key="1">
    <source>
        <dbReference type="EMBL" id="GKV07150.1"/>
    </source>
</evidence>
<dbReference type="EMBL" id="BPVZ01000026">
    <property type="protein sequence ID" value="GKV07150.1"/>
    <property type="molecule type" value="Genomic_DNA"/>
</dbReference>
<dbReference type="Proteomes" id="UP001054252">
    <property type="component" value="Unassembled WGS sequence"/>
</dbReference>
<comment type="caution">
    <text evidence="1">The sequence shown here is derived from an EMBL/GenBank/DDBJ whole genome shotgun (WGS) entry which is preliminary data.</text>
</comment>
<protein>
    <submittedName>
        <fullName evidence="1">Uncharacterized protein</fullName>
    </submittedName>
</protein>
<reference evidence="1 2" key="1">
    <citation type="journal article" date="2021" name="Commun. Biol.">
        <title>The genome of Shorea leprosula (Dipterocarpaceae) highlights the ecological relevance of drought in aseasonal tropical rainforests.</title>
        <authorList>
            <person name="Ng K.K.S."/>
            <person name="Kobayashi M.J."/>
            <person name="Fawcett J.A."/>
            <person name="Hatakeyama M."/>
            <person name="Paape T."/>
            <person name="Ng C.H."/>
            <person name="Ang C.C."/>
            <person name="Tnah L.H."/>
            <person name="Lee C.T."/>
            <person name="Nishiyama T."/>
            <person name="Sese J."/>
            <person name="O'Brien M.J."/>
            <person name="Copetti D."/>
            <person name="Mohd Noor M.I."/>
            <person name="Ong R.C."/>
            <person name="Putra M."/>
            <person name="Sireger I.Z."/>
            <person name="Indrioko S."/>
            <person name="Kosugi Y."/>
            <person name="Izuno A."/>
            <person name="Isagi Y."/>
            <person name="Lee S.L."/>
            <person name="Shimizu K.K."/>
        </authorList>
    </citation>
    <scope>NUCLEOTIDE SEQUENCE [LARGE SCALE GENOMIC DNA]</scope>
    <source>
        <strain evidence="1">214</strain>
    </source>
</reference>
<gene>
    <name evidence="1" type="ORF">SLEP1_g18951</name>
</gene>
<sequence length="41" mass="4848">MVQGMWHEGTRIYICSLSRTQICVLTLHFPSNMRHYPQSPQ</sequence>
<dbReference type="AlphaFoldDB" id="A0AAV5J2M8"/>
<evidence type="ECO:0000313" key="2">
    <source>
        <dbReference type="Proteomes" id="UP001054252"/>
    </source>
</evidence>
<name>A0AAV5J2M8_9ROSI</name>
<proteinExistence type="predicted"/>
<organism evidence="1 2">
    <name type="scientific">Rubroshorea leprosula</name>
    <dbReference type="NCBI Taxonomy" id="152421"/>
    <lineage>
        <taxon>Eukaryota</taxon>
        <taxon>Viridiplantae</taxon>
        <taxon>Streptophyta</taxon>
        <taxon>Embryophyta</taxon>
        <taxon>Tracheophyta</taxon>
        <taxon>Spermatophyta</taxon>
        <taxon>Magnoliopsida</taxon>
        <taxon>eudicotyledons</taxon>
        <taxon>Gunneridae</taxon>
        <taxon>Pentapetalae</taxon>
        <taxon>rosids</taxon>
        <taxon>malvids</taxon>
        <taxon>Malvales</taxon>
        <taxon>Dipterocarpaceae</taxon>
        <taxon>Rubroshorea</taxon>
    </lineage>
</organism>